<feature type="transmembrane region" description="Helical" evidence="2">
    <location>
        <begin position="192"/>
        <end position="216"/>
    </location>
</feature>
<dbReference type="AlphaFoldDB" id="A0A1A6A4Z7"/>
<reference evidence="4" key="3">
    <citation type="submission" date="2024-02" db="EMBL/GenBank/DDBJ databases">
        <title>Comparative genomics of Cryptococcus and Kwoniella reveals pathogenesis evolution and contrasting modes of karyotype evolution via chromosome fusion or intercentromeric recombination.</title>
        <authorList>
            <person name="Coelho M.A."/>
            <person name="David-Palma M."/>
            <person name="Shea T."/>
            <person name="Bowers K."/>
            <person name="McGinley-Smith S."/>
            <person name="Mohammad A.W."/>
            <person name="Gnirke A."/>
            <person name="Yurkov A.M."/>
            <person name="Nowrousian M."/>
            <person name="Sun S."/>
            <person name="Cuomo C.A."/>
            <person name="Heitman J."/>
        </authorList>
    </citation>
    <scope>NUCLEOTIDE SEQUENCE</scope>
    <source>
        <strain evidence="4">CBS 10117</strain>
    </source>
</reference>
<feature type="compositionally biased region" description="Basic and acidic residues" evidence="1">
    <location>
        <begin position="418"/>
        <end position="431"/>
    </location>
</feature>
<name>A0A1A6A4Z7_9TREE</name>
<dbReference type="Pfam" id="PF16015">
    <property type="entry name" value="Promethin"/>
    <property type="match status" value="1"/>
</dbReference>
<accession>A0A1A6A4Z7</accession>
<dbReference type="Proteomes" id="UP000078595">
    <property type="component" value="Chromosome 5"/>
</dbReference>
<reference evidence="4" key="2">
    <citation type="submission" date="2013-07" db="EMBL/GenBank/DDBJ databases">
        <authorList>
            <consortium name="The Broad Institute Genome Sequencing Platform"/>
            <person name="Cuomo C."/>
            <person name="Litvintseva A."/>
            <person name="Chen Y."/>
            <person name="Heitman J."/>
            <person name="Sun S."/>
            <person name="Springer D."/>
            <person name="Dromer F."/>
            <person name="Young S.K."/>
            <person name="Zeng Q."/>
            <person name="Gargeya S."/>
            <person name="Fitzgerald M."/>
            <person name="Abouelleil A."/>
            <person name="Alvarado L."/>
            <person name="Berlin A.M."/>
            <person name="Chapman S.B."/>
            <person name="Dewar J."/>
            <person name="Goldberg J."/>
            <person name="Griggs A."/>
            <person name="Gujja S."/>
            <person name="Hansen M."/>
            <person name="Howarth C."/>
            <person name="Imamovic A."/>
            <person name="Larimer J."/>
            <person name="McCowan C."/>
            <person name="Murphy C."/>
            <person name="Pearson M."/>
            <person name="Priest M."/>
            <person name="Roberts A."/>
            <person name="Saif S."/>
            <person name="Shea T."/>
            <person name="Sykes S."/>
            <person name="Wortman J."/>
            <person name="Nusbaum C."/>
            <person name="Birren B."/>
        </authorList>
    </citation>
    <scope>NUCLEOTIDE SEQUENCE</scope>
    <source>
        <strain evidence="4">CBS 10117</strain>
    </source>
</reference>
<feature type="compositionally biased region" description="Basic and acidic residues" evidence="1">
    <location>
        <begin position="59"/>
        <end position="69"/>
    </location>
</feature>
<feature type="transmembrane region" description="Helical" evidence="2">
    <location>
        <begin position="156"/>
        <end position="186"/>
    </location>
</feature>
<keyword evidence="5" id="KW-1185">Reference proteome</keyword>
<dbReference type="KEGG" id="kdj:28968170"/>
<dbReference type="EMBL" id="KI894031">
    <property type="protein sequence ID" value="OBR85139.1"/>
    <property type="molecule type" value="Genomic_DNA"/>
</dbReference>
<evidence type="ECO:0000313" key="5">
    <source>
        <dbReference type="Proteomes" id="UP000078595"/>
    </source>
</evidence>
<feature type="compositionally biased region" description="Basic residues" evidence="1">
    <location>
        <begin position="298"/>
        <end position="307"/>
    </location>
</feature>
<gene>
    <name evidence="3" type="ORF">I303_04471</name>
    <name evidence="4" type="ORF">I303_104552</name>
</gene>
<evidence type="ECO:0000256" key="1">
    <source>
        <dbReference type="SAM" id="MobiDB-lite"/>
    </source>
</evidence>
<keyword evidence="2" id="KW-0472">Membrane</keyword>
<dbReference type="STRING" id="1296121.A0A1A6A4Z7"/>
<proteinExistence type="predicted"/>
<evidence type="ECO:0000256" key="2">
    <source>
        <dbReference type="SAM" id="Phobius"/>
    </source>
</evidence>
<reference evidence="3" key="1">
    <citation type="submission" date="2013-07" db="EMBL/GenBank/DDBJ databases">
        <title>The Genome Sequence of Cryptococcus dejecticola CBS10117.</title>
        <authorList>
            <consortium name="The Broad Institute Genome Sequencing Platform"/>
            <person name="Cuomo C."/>
            <person name="Litvintseva A."/>
            <person name="Chen Y."/>
            <person name="Heitman J."/>
            <person name="Sun S."/>
            <person name="Springer D."/>
            <person name="Dromer F."/>
            <person name="Young S.K."/>
            <person name="Zeng Q."/>
            <person name="Gargeya S."/>
            <person name="Fitzgerald M."/>
            <person name="Abouelleil A."/>
            <person name="Alvarado L."/>
            <person name="Berlin A.M."/>
            <person name="Chapman S.B."/>
            <person name="Dewar J."/>
            <person name="Goldberg J."/>
            <person name="Griggs A."/>
            <person name="Gujja S."/>
            <person name="Hansen M."/>
            <person name="Howarth C."/>
            <person name="Imamovic A."/>
            <person name="Larimer J."/>
            <person name="McCowan C."/>
            <person name="Murphy C."/>
            <person name="Pearson M."/>
            <person name="Priest M."/>
            <person name="Roberts A."/>
            <person name="Saif S."/>
            <person name="Shea T."/>
            <person name="Sykes S."/>
            <person name="Wortman J."/>
            <person name="Nusbaum C."/>
            <person name="Birren B."/>
        </authorList>
    </citation>
    <scope>NUCLEOTIDE SEQUENCE [LARGE SCALE GENOMIC DNA]</scope>
    <source>
        <strain evidence="3">CBS 10117</strain>
    </source>
</reference>
<feature type="region of interest" description="Disordered" evidence="1">
    <location>
        <begin position="298"/>
        <end position="431"/>
    </location>
</feature>
<evidence type="ECO:0000313" key="3">
    <source>
        <dbReference type="EMBL" id="OBR85139.1"/>
    </source>
</evidence>
<dbReference type="EMBL" id="CP144534">
    <property type="protein sequence ID" value="WWC61966.1"/>
    <property type="molecule type" value="Genomic_DNA"/>
</dbReference>
<dbReference type="OrthoDB" id="2564838at2759"/>
<dbReference type="GeneID" id="28968170"/>
<keyword evidence="2" id="KW-0812">Transmembrane</keyword>
<feature type="compositionally biased region" description="Basic and acidic residues" evidence="1">
    <location>
        <begin position="316"/>
        <end position="374"/>
    </location>
</feature>
<feature type="transmembrane region" description="Helical" evidence="2">
    <location>
        <begin position="223"/>
        <end position="244"/>
    </location>
</feature>
<keyword evidence="2" id="KW-1133">Transmembrane helix</keyword>
<feature type="compositionally biased region" description="Polar residues" evidence="1">
    <location>
        <begin position="382"/>
        <end position="391"/>
    </location>
</feature>
<feature type="region of interest" description="Disordered" evidence="1">
    <location>
        <begin position="1"/>
        <end position="94"/>
    </location>
</feature>
<evidence type="ECO:0000313" key="4">
    <source>
        <dbReference type="EMBL" id="WWC61966.1"/>
    </source>
</evidence>
<dbReference type="RefSeq" id="XP_018262981.1">
    <property type="nucleotide sequence ID" value="XM_018407770.1"/>
</dbReference>
<dbReference type="VEuPathDB" id="FungiDB:I303_04471"/>
<sequence>MSLGTDDGFEDIVKVSPPSSSTHLVPSYNDEACVKHEAANGSDISVDAKAYKTNTGNRNKSDKAQDTKPDIPATQSQPNGGDLKSILKDTSDPSTPIKKQIRLVTPQVEPPRAPRQEMNGMIDDTVKRVKLQSDKLQIAAQPYADKTRNFAESRPVLFTFIALWAAFSAIPILIFLGFALIATVVILSTATFFSGMIVIGAILMGGGALIGTLLFGVALLVPVIFITTFLALGTLTTLLGLFLLHRLYLNLSDAAANEGWTTNAIISGVKNWIEETSLRIRSSSPFRRSPFNALYNVKHKHHHHHQHHDSTMSNFRNEHGHDSKSVKGPIRDESQEHEFGGEPKSESPSINRDEKGKYHEHEHPNKGDGEHYGDDDGEDTRSQASTSSASPKTPHGTGAGNGTGTALSEKIGQGDMEEVPKLGHLSEKSIQ</sequence>
<organism evidence="3">
    <name type="scientific">Kwoniella dejecticola CBS 10117</name>
    <dbReference type="NCBI Taxonomy" id="1296121"/>
    <lineage>
        <taxon>Eukaryota</taxon>
        <taxon>Fungi</taxon>
        <taxon>Dikarya</taxon>
        <taxon>Basidiomycota</taxon>
        <taxon>Agaricomycotina</taxon>
        <taxon>Tremellomycetes</taxon>
        <taxon>Tremellales</taxon>
        <taxon>Cryptococcaceae</taxon>
        <taxon>Kwoniella</taxon>
    </lineage>
</organism>
<protein>
    <submittedName>
        <fullName evidence="3">Uncharacterized protein</fullName>
    </submittedName>
</protein>